<feature type="region of interest" description="Disordered" evidence="1">
    <location>
        <begin position="138"/>
        <end position="182"/>
    </location>
</feature>
<comment type="caution">
    <text evidence="3">The sequence shown here is derived from an EMBL/GenBank/DDBJ whole genome shotgun (WGS) entry which is preliminary data.</text>
</comment>
<feature type="compositionally biased region" description="Low complexity" evidence="1">
    <location>
        <begin position="139"/>
        <end position="177"/>
    </location>
</feature>
<dbReference type="InterPro" id="IPR001304">
    <property type="entry name" value="C-type_lectin-like"/>
</dbReference>
<dbReference type="CDD" id="cd00037">
    <property type="entry name" value="CLECT"/>
    <property type="match status" value="1"/>
</dbReference>
<evidence type="ECO:0000256" key="1">
    <source>
        <dbReference type="SAM" id="MobiDB-lite"/>
    </source>
</evidence>
<name>A0A9D4DAH7_DREPO</name>
<dbReference type="Gene3D" id="3.10.100.10">
    <property type="entry name" value="Mannose-Binding Protein A, subunit A"/>
    <property type="match status" value="1"/>
</dbReference>
<gene>
    <name evidence="3" type="ORF">DPMN_047853</name>
</gene>
<keyword evidence="4" id="KW-1185">Reference proteome</keyword>
<reference evidence="3" key="1">
    <citation type="journal article" date="2019" name="bioRxiv">
        <title>The Genome of the Zebra Mussel, Dreissena polymorpha: A Resource for Invasive Species Research.</title>
        <authorList>
            <person name="McCartney M.A."/>
            <person name="Auch B."/>
            <person name="Kono T."/>
            <person name="Mallez S."/>
            <person name="Zhang Y."/>
            <person name="Obille A."/>
            <person name="Becker A."/>
            <person name="Abrahante J.E."/>
            <person name="Garbe J."/>
            <person name="Badalamenti J.P."/>
            <person name="Herman A."/>
            <person name="Mangelson H."/>
            <person name="Liachko I."/>
            <person name="Sullivan S."/>
            <person name="Sone E.D."/>
            <person name="Koren S."/>
            <person name="Silverstein K.A.T."/>
            <person name="Beckman K.B."/>
            <person name="Gohl D.M."/>
        </authorList>
    </citation>
    <scope>NUCLEOTIDE SEQUENCE</scope>
    <source>
        <strain evidence="3">Duluth1</strain>
        <tissue evidence="3">Whole animal</tissue>
    </source>
</reference>
<dbReference type="SMART" id="SM00034">
    <property type="entry name" value="CLECT"/>
    <property type="match status" value="1"/>
</dbReference>
<dbReference type="InterPro" id="IPR050111">
    <property type="entry name" value="C-type_lectin/snaclec_domain"/>
</dbReference>
<sequence length="458" mass="51124">MYLSNYRPVPWFAVLFRNGNQENMGESTEMSRRASMVLLLLVWAPVVRGDFPCLCCYSLETAVYQEKTLNAGTLGYMYEFDCKPLYDTLTTPDNSWTAIQFEHKIGYVQITQDQVIQQCPGSIPTVDLVTETSSVAMATTHHSSTESPTTHAHSTPPQTTFPLTAQPTLTQPSTTQSIKTQPSTQHYITTHIMTTHTHETKPITTPTPSTSQPATQSSTTQTPITQPTTRIQPITTQKLLSTTKQFTTTASFMTSNESTIQTTKRTSPPTLTTIHTNPPFSTTYMATYVPSTTNAQAKSCPQNVVTHASNHQGYVMSRGDSCFEFVNHTKNWNDAEGSCRVRGGHLSSIKNQAEENALLVFMYDIGAKHEVWIGLTDQHHEHHFTWSSGLPLYWTNWIPGNQNRFLINEDDCVALVPDTLMVSAANSNSLGTWDDVHCNTEKPFICRFESNPSWHLVG</sequence>
<dbReference type="SUPFAM" id="SSF56436">
    <property type="entry name" value="C-type lectin-like"/>
    <property type="match status" value="1"/>
</dbReference>
<dbReference type="PANTHER" id="PTHR22803">
    <property type="entry name" value="MANNOSE, PHOSPHOLIPASE, LECTIN RECEPTOR RELATED"/>
    <property type="match status" value="1"/>
</dbReference>
<dbReference type="InterPro" id="IPR016186">
    <property type="entry name" value="C-type_lectin-like/link_sf"/>
</dbReference>
<evidence type="ECO:0000313" key="3">
    <source>
        <dbReference type="EMBL" id="KAH3741134.1"/>
    </source>
</evidence>
<feature type="compositionally biased region" description="Low complexity" evidence="1">
    <location>
        <begin position="202"/>
        <end position="231"/>
    </location>
</feature>
<dbReference type="Pfam" id="PF00059">
    <property type="entry name" value="Lectin_C"/>
    <property type="match status" value="1"/>
</dbReference>
<organism evidence="3 4">
    <name type="scientific">Dreissena polymorpha</name>
    <name type="common">Zebra mussel</name>
    <name type="synonym">Mytilus polymorpha</name>
    <dbReference type="NCBI Taxonomy" id="45954"/>
    <lineage>
        <taxon>Eukaryota</taxon>
        <taxon>Metazoa</taxon>
        <taxon>Spiralia</taxon>
        <taxon>Lophotrochozoa</taxon>
        <taxon>Mollusca</taxon>
        <taxon>Bivalvia</taxon>
        <taxon>Autobranchia</taxon>
        <taxon>Heteroconchia</taxon>
        <taxon>Euheterodonta</taxon>
        <taxon>Imparidentia</taxon>
        <taxon>Neoheterodontei</taxon>
        <taxon>Myida</taxon>
        <taxon>Dreissenoidea</taxon>
        <taxon>Dreissenidae</taxon>
        <taxon>Dreissena</taxon>
    </lineage>
</organism>
<evidence type="ECO:0000313" key="4">
    <source>
        <dbReference type="Proteomes" id="UP000828390"/>
    </source>
</evidence>
<evidence type="ECO:0000259" key="2">
    <source>
        <dbReference type="PROSITE" id="PS50041"/>
    </source>
</evidence>
<proteinExistence type="predicted"/>
<dbReference type="InterPro" id="IPR016187">
    <property type="entry name" value="CTDL_fold"/>
</dbReference>
<dbReference type="Proteomes" id="UP000828390">
    <property type="component" value="Unassembled WGS sequence"/>
</dbReference>
<dbReference type="PROSITE" id="PS50041">
    <property type="entry name" value="C_TYPE_LECTIN_2"/>
    <property type="match status" value="1"/>
</dbReference>
<dbReference type="AlphaFoldDB" id="A0A9D4DAH7"/>
<feature type="domain" description="C-type lectin" evidence="2">
    <location>
        <begin position="318"/>
        <end position="447"/>
    </location>
</feature>
<feature type="region of interest" description="Disordered" evidence="1">
    <location>
        <begin position="196"/>
        <end position="231"/>
    </location>
</feature>
<accession>A0A9D4DAH7</accession>
<reference evidence="3" key="2">
    <citation type="submission" date="2020-11" db="EMBL/GenBank/DDBJ databases">
        <authorList>
            <person name="McCartney M.A."/>
            <person name="Auch B."/>
            <person name="Kono T."/>
            <person name="Mallez S."/>
            <person name="Becker A."/>
            <person name="Gohl D.M."/>
            <person name="Silverstein K.A.T."/>
            <person name="Koren S."/>
            <person name="Bechman K.B."/>
            <person name="Herman A."/>
            <person name="Abrahante J.E."/>
            <person name="Garbe J."/>
        </authorList>
    </citation>
    <scope>NUCLEOTIDE SEQUENCE</scope>
    <source>
        <strain evidence="3">Duluth1</strain>
        <tissue evidence="3">Whole animal</tissue>
    </source>
</reference>
<dbReference type="EMBL" id="JAIWYP010000011">
    <property type="protein sequence ID" value="KAH3741134.1"/>
    <property type="molecule type" value="Genomic_DNA"/>
</dbReference>
<protein>
    <recommendedName>
        <fullName evidence="2">C-type lectin domain-containing protein</fullName>
    </recommendedName>
</protein>